<evidence type="ECO:0000313" key="1">
    <source>
        <dbReference type="EMBL" id="KAI7989461.1"/>
    </source>
</evidence>
<keyword evidence="2" id="KW-1185">Reference proteome</keyword>
<proteinExistence type="predicted"/>
<organism evidence="1 2">
    <name type="scientific">Camellia lanceoleosa</name>
    <dbReference type="NCBI Taxonomy" id="1840588"/>
    <lineage>
        <taxon>Eukaryota</taxon>
        <taxon>Viridiplantae</taxon>
        <taxon>Streptophyta</taxon>
        <taxon>Embryophyta</taxon>
        <taxon>Tracheophyta</taxon>
        <taxon>Spermatophyta</taxon>
        <taxon>Magnoliopsida</taxon>
        <taxon>eudicotyledons</taxon>
        <taxon>Gunneridae</taxon>
        <taxon>Pentapetalae</taxon>
        <taxon>asterids</taxon>
        <taxon>Ericales</taxon>
        <taxon>Theaceae</taxon>
        <taxon>Camellia</taxon>
    </lineage>
</organism>
<dbReference type="EMBL" id="CM045771">
    <property type="protein sequence ID" value="KAI7989461.1"/>
    <property type="molecule type" value="Genomic_DNA"/>
</dbReference>
<name>A0ACC0FNC6_9ERIC</name>
<gene>
    <name evidence="1" type="ORF">LOK49_LG13G00431</name>
</gene>
<dbReference type="Proteomes" id="UP001060215">
    <property type="component" value="Chromosome 14"/>
</dbReference>
<comment type="caution">
    <text evidence="1">The sequence shown here is derived from an EMBL/GenBank/DDBJ whole genome shotgun (WGS) entry which is preliminary data.</text>
</comment>
<accession>A0ACC0FNC6</accession>
<evidence type="ECO:0000313" key="2">
    <source>
        <dbReference type="Proteomes" id="UP001060215"/>
    </source>
</evidence>
<protein>
    <submittedName>
        <fullName evidence="1">Gibberellin 3-beta-dioxygenase 1</fullName>
    </submittedName>
</protein>
<sequence>MGLMVTSLGLMGEYVKWFKPNYRSKSLQALVQLNSYPVCLDPSRAMGLALHTDSSLLTLFNQSNTSGLQVLHGNNGWVIVPPLTGALAVNVGDLMHILSNGRFKTTLH</sequence>
<reference evidence="1 2" key="1">
    <citation type="journal article" date="2022" name="Plant J.">
        <title>Chromosome-level genome of Camellia lanceoleosa provides a valuable resource for understanding genome evolution and self-incompatibility.</title>
        <authorList>
            <person name="Gong W."/>
            <person name="Xiao S."/>
            <person name="Wang L."/>
            <person name="Liao Z."/>
            <person name="Chang Y."/>
            <person name="Mo W."/>
            <person name="Hu G."/>
            <person name="Li W."/>
            <person name="Zhao G."/>
            <person name="Zhu H."/>
            <person name="Hu X."/>
            <person name="Ji K."/>
            <person name="Xiang X."/>
            <person name="Song Q."/>
            <person name="Yuan D."/>
            <person name="Jin S."/>
            <person name="Zhang L."/>
        </authorList>
    </citation>
    <scope>NUCLEOTIDE SEQUENCE [LARGE SCALE GENOMIC DNA]</scope>
    <source>
        <strain evidence="1">SQ_2022a</strain>
    </source>
</reference>